<dbReference type="Proteomes" id="UP000005522">
    <property type="component" value="Chromosome"/>
</dbReference>
<proteinExistence type="predicted"/>
<protein>
    <submittedName>
        <fullName evidence="1">Uncharacterized protein</fullName>
    </submittedName>
</protein>
<evidence type="ECO:0000313" key="1">
    <source>
        <dbReference type="EMBL" id="AIA54524.1"/>
    </source>
</evidence>
<reference evidence="1 2" key="1">
    <citation type="journal article" date="2009" name="J. Bacteriol.">
        <title>Draft genome sequence of the extremely acidophilic bacterium Acidithiobacillus caldus ATCC 51756 reveals metabolic versatility in the genus Acidithiobacillus.</title>
        <authorList>
            <person name="Valdes J."/>
            <person name="Quatrini R."/>
            <person name="Hallberg K."/>
            <person name="Dopson M."/>
            <person name="Valenzuela P.D."/>
            <person name="Holmes D.S."/>
        </authorList>
    </citation>
    <scope>NUCLEOTIDE SEQUENCE [LARGE SCALE GENOMIC DNA]</scope>
    <source>
        <strain evidence="2">ATCC 51756 / DSM 8584 / KU</strain>
    </source>
</reference>
<gene>
    <name evidence="1" type="ORF">Acaty_c0644</name>
</gene>
<organism evidence="1 2">
    <name type="scientific">Acidithiobacillus caldus (strain ATCC 51756 / DSM 8584 / KU)</name>
    <dbReference type="NCBI Taxonomy" id="637389"/>
    <lineage>
        <taxon>Bacteria</taxon>
        <taxon>Pseudomonadati</taxon>
        <taxon>Pseudomonadota</taxon>
        <taxon>Acidithiobacillia</taxon>
        <taxon>Acidithiobacillales</taxon>
        <taxon>Acidithiobacillaceae</taxon>
        <taxon>Acidithiobacillus</taxon>
    </lineage>
</organism>
<name>A0A059ZND9_ACICK</name>
<sequence length="55" mass="6155">MLPRRICLDTDRTLIGKALLTLEKEFSSLTSAEPATGSRIFSHRLPPAEIKRAVF</sequence>
<dbReference type="EMBL" id="CP005986">
    <property type="protein sequence ID" value="AIA54524.1"/>
    <property type="molecule type" value="Genomic_DNA"/>
</dbReference>
<dbReference type="KEGG" id="acz:Acaty_c0644"/>
<accession>A0A059ZND9</accession>
<evidence type="ECO:0000313" key="2">
    <source>
        <dbReference type="Proteomes" id="UP000005522"/>
    </source>
</evidence>
<dbReference type="HOGENOM" id="CLU_3021298_0_0_6"/>
<dbReference type="AlphaFoldDB" id="A0A059ZND9"/>